<proteinExistence type="predicted"/>
<accession>A0A4P7LSI2</accession>
<dbReference type="EMBL" id="CP038636">
    <property type="protein sequence ID" value="QBY55461.1"/>
    <property type="molecule type" value="Genomic_DNA"/>
</dbReference>
<dbReference type="AlphaFoldDB" id="A0A4P7LSI2"/>
<evidence type="ECO:0000313" key="1">
    <source>
        <dbReference type="EMBL" id="QBY55461.1"/>
    </source>
</evidence>
<evidence type="ECO:0000313" key="2">
    <source>
        <dbReference type="Proteomes" id="UP000295294"/>
    </source>
</evidence>
<organism evidence="1 2">
    <name type="scientific">Cupriavidus oxalaticus</name>
    <dbReference type="NCBI Taxonomy" id="96344"/>
    <lineage>
        <taxon>Bacteria</taxon>
        <taxon>Pseudomonadati</taxon>
        <taxon>Pseudomonadota</taxon>
        <taxon>Betaproteobacteria</taxon>
        <taxon>Burkholderiales</taxon>
        <taxon>Burkholderiaceae</taxon>
        <taxon>Cupriavidus</taxon>
    </lineage>
</organism>
<dbReference type="OrthoDB" id="1347120at2"/>
<geneLocation type="plasmid" evidence="1">
    <name>unnamed1</name>
</geneLocation>
<reference evidence="1 2" key="1">
    <citation type="submission" date="2019-03" db="EMBL/GenBank/DDBJ databases">
        <title>Efficiently degradation of phenoxyalkanoic acid herbicides by Cupriavidus oxalaticus strain X32.</title>
        <authorList>
            <person name="Sheng X."/>
        </authorList>
    </citation>
    <scope>NUCLEOTIDE SEQUENCE [LARGE SCALE GENOMIC DNA]</scope>
    <source>
        <strain evidence="1 2">X32</strain>
        <plasmid evidence="1 2">unnamed1</plasmid>
    </source>
</reference>
<sequence length="205" mass="22678">MNLYESLGDLDSFADLLGTIESEENDEGAELDENVQNLARRLRSVKPKVPTGSGLFQARPPQRYVTQLELQVALGRVGAQIKTHAEATKAVSTRVNTLNLRVDAEVAARKKEDTAIRKDISNGRMMSILPLLMTSAPKLKSIDIQENGTTVTKTVTKSEFEKQDMMPMALMLMMGSMSDNDSKTNDNSMMMMLPLVLILSQQNKS</sequence>
<keyword evidence="1" id="KW-0614">Plasmid</keyword>
<gene>
    <name evidence="1" type="ORF">E0W60_30965</name>
</gene>
<protein>
    <submittedName>
        <fullName evidence="1">Uncharacterized protein</fullName>
    </submittedName>
</protein>
<name>A0A4P7LSI2_9BURK</name>
<dbReference type="KEGG" id="cox:E0W60_30965"/>
<dbReference type="Proteomes" id="UP000295294">
    <property type="component" value="Plasmid unnamed1"/>
</dbReference>
<dbReference type="RefSeq" id="WP_135706703.1">
    <property type="nucleotide sequence ID" value="NZ_CP038636.1"/>
</dbReference>